<sequence>MLGFLPRLWPQGPALVLCTIMAVAASLPGPRSTAGLLATCRQGDEELRTPARCHWVTQTVVWALYGRWAWPCLAPKSHWGPSGGVLLHFTDPQGSMISDTQPESTHCHKHNELIQESTEGAKRACWFRGNHSCSWSTHIIGGLPAHPAILHSPAALPLPVPSPAALGRASQSPS</sequence>
<gene>
    <name evidence="2" type="ORF">MRATA1EN1_LOCUS19438</name>
</gene>
<feature type="chain" id="PRO_5046105192" evidence="1">
    <location>
        <begin position="26"/>
        <end position="174"/>
    </location>
</feature>
<protein>
    <submittedName>
        <fullName evidence="2">Uncharacterized protein</fullName>
    </submittedName>
</protein>
<keyword evidence="1" id="KW-0732">Signal</keyword>
<evidence type="ECO:0000313" key="3">
    <source>
        <dbReference type="Proteomes" id="UP001176941"/>
    </source>
</evidence>
<dbReference type="Proteomes" id="UP001176941">
    <property type="component" value="Chromosome 3"/>
</dbReference>
<name>A0ABN8ZE41_RANTA</name>
<keyword evidence="3" id="KW-1185">Reference proteome</keyword>
<accession>A0ABN8ZE41</accession>
<evidence type="ECO:0000256" key="1">
    <source>
        <dbReference type="SAM" id="SignalP"/>
    </source>
</evidence>
<reference evidence="2" key="1">
    <citation type="submission" date="2023-04" db="EMBL/GenBank/DDBJ databases">
        <authorList>
            <consortium name="ELIXIR-Norway"/>
        </authorList>
    </citation>
    <scope>NUCLEOTIDE SEQUENCE [LARGE SCALE GENOMIC DNA]</scope>
</reference>
<organism evidence="2 3">
    <name type="scientific">Rangifer tarandus platyrhynchus</name>
    <name type="common">Svalbard reindeer</name>
    <dbReference type="NCBI Taxonomy" id="3082113"/>
    <lineage>
        <taxon>Eukaryota</taxon>
        <taxon>Metazoa</taxon>
        <taxon>Chordata</taxon>
        <taxon>Craniata</taxon>
        <taxon>Vertebrata</taxon>
        <taxon>Euteleostomi</taxon>
        <taxon>Mammalia</taxon>
        <taxon>Eutheria</taxon>
        <taxon>Laurasiatheria</taxon>
        <taxon>Artiodactyla</taxon>
        <taxon>Ruminantia</taxon>
        <taxon>Pecora</taxon>
        <taxon>Cervidae</taxon>
        <taxon>Odocoileinae</taxon>
        <taxon>Rangifer</taxon>
    </lineage>
</organism>
<feature type="signal peptide" evidence="1">
    <location>
        <begin position="1"/>
        <end position="25"/>
    </location>
</feature>
<dbReference type="EMBL" id="OX459939">
    <property type="protein sequence ID" value="CAI9170476.1"/>
    <property type="molecule type" value="Genomic_DNA"/>
</dbReference>
<proteinExistence type="predicted"/>
<evidence type="ECO:0000313" key="2">
    <source>
        <dbReference type="EMBL" id="CAI9170476.1"/>
    </source>
</evidence>